<keyword evidence="5" id="KW-1185">Reference proteome</keyword>
<dbReference type="InterPro" id="IPR023213">
    <property type="entry name" value="CAT-like_dom_sf"/>
</dbReference>
<reference evidence="4" key="1">
    <citation type="submission" date="2023-08" db="EMBL/GenBank/DDBJ databases">
        <title>A de novo genome assembly of Solanum verrucosum Schlechtendal, a Mexican diploid species geographically isolated from the other diploid A-genome species in potato relatives.</title>
        <authorList>
            <person name="Hosaka K."/>
        </authorList>
    </citation>
    <scope>NUCLEOTIDE SEQUENCE</scope>
    <source>
        <tissue evidence="4">Young leaves</tissue>
    </source>
</reference>
<evidence type="ECO:0000313" key="5">
    <source>
        <dbReference type="Proteomes" id="UP001234989"/>
    </source>
</evidence>
<proteinExistence type="inferred from homology"/>
<evidence type="ECO:0000256" key="3">
    <source>
        <dbReference type="ARBA" id="ARBA00023315"/>
    </source>
</evidence>
<dbReference type="GO" id="GO:0016746">
    <property type="term" value="F:acyltransferase activity"/>
    <property type="evidence" value="ECO:0007669"/>
    <property type="project" value="UniProtKB-KW"/>
</dbReference>
<gene>
    <name evidence="4" type="ORF">MTR67_032070</name>
</gene>
<dbReference type="EMBL" id="CP133618">
    <property type="protein sequence ID" value="WMV38685.1"/>
    <property type="molecule type" value="Genomic_DNA"/>
</dbReference>
<keyword evidence="2" id="KW-0808">Transferase</keyword>
<dbReference type="Pfam" id="PF02458">
    <property type="entry name" value="Transferase"/>
    <property type="match status" value="1"/>
</dbReference>
<sequence>MGSISRIVSMSKRIIKPSSPTPCSHKRHNLSLVDCYANNEYASTVFFYPKPTIPANNISQLLQKSLSKALTYYYPFAGMLKDNDYVDCNDRGAEFLNVRVDCRMSDVVNSCDNDRSGENCVYPQGLAFGNSNSFDGRLVMAQLTHFDCGGIAVSVCFSHKIADGCSGAMFLSDWAAIAKDPNHAKPSPRFDGASFFPPIHNASSNISEVNNLPHDGVVQQRYVTRRYLFSASTLNTLKDKIADSGSGILQNPSRVESVSALLYKSCAAAATKRNTSFRPSTFTLFANMRPPLPLNTIGNAPGYISTSIEEEVDMQLPRIVAELRKGKEKLRNRFNTVDPNKLAFESFELMKEVDQVFNRQGFDIYRCSSLCNFPFYNVDFGWGRPHRVCFLIPPCNIICLLDSQNRRDGGVEALVTLQESDMNFFQQDQQLLQFARPI</sequence>
<dbReference type="Gene3D" id="3.30.559.10">
    <property type="entry name" value="Chloramphenicol acetyltransferase-like domain"/>
    <property type="match status" value="2"/>
</dbReference>
<evidence type="ECO:0000313" key="4">
    <source>
        <dbReference type="EMBL" id="WMV38685.1"/>
    </source>
</evidence>
<dbReference type="PANTHER" id="PTHR31623">
    <property type="entry name" value="F21J9.9"/>
    <property type="match status" value="1"/>
</dbReference>
<dbReference type="PANTHER" id="PTHR31623:SF69">
    <property type="entry name" value="ACYLTRANSFERASE"/>
    <property type="match status" value="1"/>
</dbReference>
<evidence type="ECO:0000256" key="1">
    <source>
        <dbReference type="ARBA" id="ARBA00009861"/>
    </source>
</evidence>
<name>A0AAF0U3P5_SOLVR</name>
<protein>
    <submittedName>
        <fullName evidence="4">Uncharacterized protein</fullName>
    </submittedName>
</protein>
<dbReference type="Proteomes" id="UP001234989">
    <property type="component" value="Chromosome 7"/>
</dbReference>
<evidence type="ECO:0000256" key="2">
    <source>
        <dbReference type="ARBA" id="ARBA00022679"/>
    </source>
</evidence>
<keyword evidence="3" id="KW-0012">Acyltransferase</keyword>
<dbReference type="AlphaFoldDB" id="A0AAF0U3P5"/>
<accession>A0AAF0U3P5</accession>
<comment type="similarity">
    <text evidence="1">Belongs to the plant acyltransferase family.</text>
</comment>
<organism evidence="4 5">
    <name type="scientific">Solanum verrucosum</name>
    <dbReference type="NCBI Taxonomy" id="315347"/>
    <lineage>
        <taxon>Eukaryota</taxon>
        <taxon>Viridiplantae</taxon>
        <taxon>Streptophyta</taxon>
        <taxon>Embryophyta</taxon>
        <taxon>Tracheophyta</taxon>
        <taxon>Spermatophyta</taxon>
        <taxon>Magnoliopsida</taxon>
        <taxon>eudicotyledons</taxon>
        <taxon>Gunneridae</taxon>
        <taxon>Pentapetalae</taxon>
        <taxon>asterids</taxon>
        <taxon>lamiids</taxon>
        <taxon>Solanales</taxon>
        <taxon>Solanaceae</taxon>
        <taxon>Solanoideae</taxon>
        <taxon>Solaneae</taxon>
        <taxon>Solanum</taxon>
    </lineage>
</organism>